<accession>A0A0T9T2T0</accession>
<protein>
    <recommendedName>
        <fullName evidence="4">Lipoprotein</fullName>
    </recommendedName>
</protein>
<reference evidence="3" key="1">
    <citation type="submission" date="2015-03" db="EMBL/GenBank/DDBJ databases">
        <authorList>
            <consortium name="Pathogen Informatics"/>
        </authorList>
    </citation>
    <scope>NUCLEOTIDE SEQUENCE [LARGE SCALE GENOMIC DNA]</scope>
    <source>
        <strain evidence="3">IP27925</strain>
    </source>
</reference>
<organism evidence="2 3">
    <name type="scientific">Yersinia aleksiciae</name>
    <dbReference type="NCBI Taxonomy" id="263819"/>
    <lineage>
        <taxon>Bacteria</taxon>
        <taxon>Pseudomonadati</taxon>
        <taxon>Pseudomonadota</taxon>
        <taxon>Gammaproteobacteria</taxon>
        <taxon>Enterobacterales</taxon>
        <taxon>Yersiniaceae</taxon>
        <taxon>Yersinia</taxon>
    </lineage>
</organism>
<name>A0A0T9T2T0_YERAE</name>
<gene>
    <name evidence="2" type="ORF">ERS008460_00285</name>
</gene>
<dbReference type="EMBL" id="CQEM01000001">
    <property type="protein sequence ID" value="CNK58670.1"/>
    <property type="molecule type" value="Genomic_DNA"/>
</dbReference>
<dbReference type="Proteomes" id="UP000040088">
    <property type="component" value="Unassembled WGS sequence"/>
</dbReference>
<sequence>MKKILLLTLLFSTTTFAAYKTYDPHKDSKYIDKAISGVCKSEHQRYDDLSFDLKSNISNMSKSDTDNAVANLKEAERNRWTCIEKELNKKNITLNLEQLYKENNL</sequence>
<evidence type="ECO:0000256" key="1">
    <source>
        <dbReference type="SAM" id="SignalP"/>
    </source>
</evidence>
<dbReference type="AlphaFoldDB" id="A0A0T9T2T0"/>
<feature type="chain" id="PRO_5006697319" description="Lipoprotein" evidence="1">
    <location>
        <begin position="18"/>
        <end position="105"/>
    </location>
</feature>
<evidence type="ECO:0000313" key="3">
    <source>
        <dbReference type="Proteomes" id="UP000040088"/>
    </source>
</evidence>
<keyword evidence="1" id="KW-0732">Signal</keyword>
<dbReference type="RefSeq" id="WP_050080906.1">
    <property type="nucleotide sequence ID" value="NZ_CQEM01000001.1"/>
</dbReference>
<evidence type="ECO:0000313" key="2">
    <source>
        <dbReference type="EMBL" id="CNK58670.1"/>
    </source>
</evidence>
<proteinExistence type="predicted"/>
<evidence type="ECO:0008006" key="4">
    <source>
        <dbReference type="Google" id="ProtNLM"/>
    </source>
</evidence>
<feature type="signal peptide" evidence="1">
    <location>
        <begin position="1"/>
        <end position="17"/>
    </location>
</feature>